<dbReference type="PROSITE" id="PS00917">
    <property type="entry name" value="ASN_GLN_ASE_2"/>
    <property type="match status" value="1"/>
</dbReference>
<dbReference type="OrthoDB" id="9788068at2"/>
<proteinExistence type="inferred from homology"/>
<dbReference type="RefSeq" id="WP_017522995.1">
    <property type="nucleotide sequence ID" value="NZ_JACCEX010000007.1"/>
</dbReference>
<dbReference type="InterPro" id="IPR037152">
    <property type="entry name" value="L-asparaginase_N_sf"/>
</dbReference>
<evidence type="ECO:0000256" key="3">
    <source>
        <dbReference type="PIRSR" id="PIRSR001220-1"/>
    </source>
</evidence>
<evidence type="ECO:0000256" key="6">
    <source>
        <dbReference type="PROSITE-ProRule" id="PRU10100"/>
    </source>
</evidence>
<dbReference type="PROSITE" id="PS51732">
    <property type="entry name" value="ASN_GLN_ASE_3"/>
    <property type="match status" value="1"/>
</dbReference>
<feature type="domain" description="Asparaginase/glutaminase C-terminal" evidence="8">
    <location>
        <begin position="220"/>
        <end position="330"/>
    </location>
</feature>
<name>A0A2U1CIB9_9BURK</name>
<comment type="caution">
    <text evidence="9">The sequence shown here is derived from an EMBL/GenBank/DDBJ whole genome shotgun (WGS) entry which is preliminary data.</text>
</comment>
<feature type="active site" evidence="6">
    <location>
        <position position="94"/>
    </location>
</feature>
<dbReference type="InterPro" id="IPR020827">
    <property type="entry name" value="Asparaginase/glutaminase_AS1"/>
</dbReference>
<dbReference type="FunFam" id="3.40.50.1170:FF:000001">
    <property type="entry name" value="L-asparaginase 2"/>
    <property type="match status" value="1"/>
</dbReference>
<dbReference type="PROSITE" id="PS00144">
    <property type="entry name" value="ASN_GLN_ASE_1"/>
    <property type="match status" value="1"/>
</dbReference>
<evidence type="ECO:0000259" key="8">
    <source>
        <dbReference type="Pfam" id="PF17763"/>
    </source>
</evidence>
<dbReference type="InterPro" id="IPR027473">
    <property type="entry name" value="L-asparaginase_C"/>
</dbReference>
<dbReference type="AlphaFoldDB" id="A0A2U1CIB9"/>
<gene>
    <name evidence="9" type="ORF">C7440_3482</name>
</gene>
<dbReference type="InterPro" id="IPR006034">
    <property type="entry name" value="Asparaginase/glutaminase-like"/>
</dbReference>
<evidence type="ECO:0000259" key="7">
    <source>
        <dbReference type="Pfam" id="PF00710"/>
    </source>
</evidence>
<feature type="active site" evidence="5">
    <location>
        <position position="17"/>
    </location>
</feature>
<feature type="binding site" evidence="4">
    <location>
        <position position="61"/>
    </location>
    <ligand>
        <name>substrate</name>
    </ligand>
</feature>
<dbReference type="PANTHER" id="PTHR11707">
    <property type="entry name" value="L-ASPARAGINASE"/>
    <property type="match status" value="1"/>
</dbReference>
<dbReference type="GO" id="GO:0004067">
    <property type="term" value="F:asparaginase activity"/>
    <property type="evidence" value="ECO:0007669"/>
    <property type="project" value="UniProtKB-UniRule"/>
</dbReference>
<feature type="active site" description="O-isoaspartyl threonine intermediate" evidence="3">
    <location>
        <position position="17"/>
    </location>
</feature>
<dbReference type="InterPro" id="IPR040919">
    <property type="entry name" value="Asparaginase_C"/>
</dbReference>
<dbReference type="GO" id="GO:0006528">
    <property type="term" value="P:asparagine metabolic process"/>
    <property type="evidence" value="ECO:0007669"/>
    <property type="project" value="InterPro"/>
</dbReference>
<dbReference type="STRING" id="1231391.GCA_000308195_00622"/>
<dbReference type="Gene3D" id="3.40.50.40">
    <property type="match status" value="1"/>
</dbReference>
<protein>
    <submittedName>
        <fullName evidence="9">Asparaginase</fullName>
    </submittedName>
</protein>
<dbReference type="CDD" id="cd08964">
    <property type="entry name" value="L-asparaginase_II"/>
    <property type="match status" value="1"/>
</dbReference>
<reference evidence="9 10" key="1">
    <citation type="submission" date="2018-04" db="EMBL/GenBank/DDBJ databases">
        <title>Genomic Encyclopedia of Type Strains, Phase IV (KMG-IV): sequencing the most valuable type-strain genomes for metagenomic binning, comparative biology and taxonomic classification.</title>
        <authorList>
            <person name="Goeker M."/>
        </authorList>
    </citation>
    <scope>NUCLEOTIDE SEQUENCE [LARGE SCALE GENOMIC DNA]</scope>
    <source>
        <strain evidence="9 10">DSM 10065</strain>
    </source>
</reference>
<dbReference type="Pfam" id="PF17763">
    <property type="entry name" value="Asparaginase_C"/>
    <property type="match status" value="1"/>
</dbReference>
<dbReference type="Proteomes" id="UP000246145">
    <property type="component" value="Unassembled WGS sequence"/>
</dbReference>
<dbReference type="InterPro" id="IPR036152">
    <property type="entry name" value="Asp/glu_Ase-like_sf"/>
</dbReference>
<comment type="similarity">
    <text evidence="1">Belongs to the asparaginase 1 family.</text>
</comment>
<dbReference type="SMART" id="SM00870">
    <property type="entry name" value="Asparaginase"/>
    <property type="match status" value="1"/>
</dbReference>
<evidence type="ECO:0000256" key="2">
    <source>
        <dbReference type="ARBA" id="ARBA00022801"/>
    </source>
</evidence>
<evidence type="ECO:0000256" key="5">
    <source>
        <dbReference type="PROSITE-ProRule" id="PRU10099"/>
    </source>
</evidence>
<keyword evidence="10" id="KW-1185">Reference proteome</keyword>
<dbReference type="SUPFAM" id="SSF53774">
    <property type="entry name" value="Glutaminase/Asparaginase"/>
    <property type="match status" value="1"/>
</dbReference>
<evidence type="ECO:0000313" key="9">
    <source>
        <dbReference type="EMBL" id="PVY60688.1"/>
    </source>
</evidence>
<evidence type="ECO:0000256" key="1">
    <source>
        <dbReference type="ARBA" id="ARBA00010518"/>
    </source>
</evidence>
<dbReference type="InterPro" id="IPR027475">
    <property type="entry name" value="Asparaginase/glutaminase_AS2"/>
</dbReference>
<dbReference type="Gene3D" id="3.40.50.1170">
    <property type="entry name" value="L-asparaginase, N-terminal domain"/>
    <property type="match status" value="1"/>
</dbReference>
<dbReference type="SFLD" id="SFLDS00057">
    <property type="entry name" value="Glutaminase/Asparaginase"/>
    <property type="match status" value="1"/>
</dbReference>
<evidence type="ECO:0000313" key="10">
    <source>
        <dbReference type="Proteomes" id="UP000246145"/>
    </source>
</evidence>
<accession>A0A2U1CIB9</accession>
<dbReference type="InterPro" id="IPR027474">
    <property type="entry name" value="L-asparaginase_N"/>
</dbReference>
<dbReference type="EMBL" id="QEKO01000007">
    <property type="protein sequence ID" value="PVY60688.1"/>
    <property type="molecule type" value="Genomic_DNA"/>
</dbReference>
<sequence length="333" mass="34931">MPEDVLPRIAVLTTGGTIAGLPAEGLSYRAGSLPAQRLLESVPQAAKWARLSVEAVAEVGSQDVDHALWRTLAARVRALMDDGQVDGIVITHGTDTLEETAFFLHMAVQANKPVVLTGAMRPAHMPGADGPANLLDAIAAACSPAARPLGVCVLMNQTLYDAVEVQKARAEGLDAFSCRNHGPLGRVSGHQLALHPGAGQGNPAWRGAFADDSRLDAWPRVHILYAHAGMDAALLDAMLATRPDGIVVAGVGNGNASAPTWRRLQAAASEGVAVVRASRTPAGQVWPGVEVDDEQLGFIAAGGLSPQKARVLLLLALQRRDNTRQLKAHFLGI</sequence>
<feature type="binding site" evidence="4">
    <location>
        <begin position="94"/>
        <end position="95"/>
    </location>
    <ligand>
        <name>substrate</name>
    </ligand>
</feature>
<dbReference type="PANTHER" id="PTHR11707:SF28">
    <property type="entry name" value="60 KDA LYSOPHOSPHOLIPASE"/>
    <property type="match status" value="1"/>
</dbReference>
<dbReference type="PIRSF" id="PIRSF001220">
    <property type="entry name" value="L-ASNase_gatD"/>
    <property type="match status" value="1"/>
</dbReference>
<feature type="domain" description="L-asparaginase N-terminal" evidence="7">
    <location>
        <begin position="8"/>
        <end position="194"/>
    </location>
</feature>
<dbReference type="PRINTS" id="PR00139">
    <property type="entry name" value="ASNGLNASE"/>
</dbReference>
<organism evidence="9 10">
    <name type="scientific">Pusillimonas noertemannii</name>
    <dbReference type="NCBI Taxonomy" id="305977"/>
    <lineage>
        <taxon>Bacteria</taxon>
        <taxon>Pseudomonadati</taxon>
        <taxon>Pseudomonadota</taxon>
        <taxon>Betaproteobacteria</taxon>
        <taxon>Burkholderiales</taxon>
        <taxon>Alcaligenaceae</taxon>
        <taxon>Pusillimonas</taxon>
    </lineage>
</organism>
<keyword evidence="2" id="KW-0378">Hydrolase</keyword>
<evidence type="ECO:0000256" key="4">
    <source>
        <dbReference type="PIRSR" id="PIRSR001220-2"/>
    </source>
</evidence>
<dbReference type="PIRSF" id="PIRSF500176">
    <property type="entry name" value="L_ASNase"/>
    <property type="match status" value="1"/>
</dbReference>
<dbReference type="InterPro" id="IPR004550">
    <property type="entry name" value="AsnASE_II"/>
</dbReference>
<dbReference type="Pfam" id="PF00710">
    <property type="entry name" value="Asparaginase"/>
    <property type="match status" value="1"/>
</dbReference>